<evidence type="ECO:0000313" key="4">
    <source>
        <dbReference type="Proteomes" id="UP001301769"/>
    </source>
</evidence>
<dbReference type="Proteomes" id="UP001301769">
    <property type="component" value="Unassembled WGS sequence"/>
</dbReference>
<keyword evidence="1" id="KW-0040">ANK repeat</keyword>
<evidence type="ECO:0000313" key="3">
    <source>
        <dbReference type="EMBL" id="KAK4210364.1"/>
    </source>
</evidence>
<dbReference type="SUPFAM" id="SSF48403">
    <property type="entry name" value="Ankyrin repeat"/>
    <property type="match status" value="1"/>
</dbReference>
<dbReference type="Gene3D" id="1.25.40.20">
    <property type="entry name" value="Ankyrin repeat-containing domain"/>
    <property type="match status" value="1"/>
</dbReference>
<protein>
    <recommendedName>
        <fullName evidence="5">Ankyrin repeat protein</fullName>
    </recommendedName>
</protein>
<sequence length="216" mass="23791">MTTHPLYYASSFGYGGLVEVMLKYDKSAIANIDAPGGRAGSTALLIACFRCHLEAATLLVETGANPITLDGTFVRIMAEDDEAMYGLPSLWWPVENGPECDCLARQMVELWAPPGLGVQEVLKDIVGERTVSLRSAYGKGKQETDEDELADDDHLYEEIHDGTRIHHIPISGVSIRGGPPKNWEDQPPEISWQMATRPQPYGFRTPSLHRAPESVL</sequence>
<evidence type="ECO:0000256" key="1">
    <source>
        <dbReference type="PROSITE-ProRule" id="PRU00023"/>
    </source>
</evidence>
<gene>
    <name evidence="3" type="ORF">QBC37DRAFT_35843</name>
</gene>
<name>A0AAN6Y0I3_9PEZI</name>
<dbReference type="InterPro" id="IPR036770">
    <property type="entry name" value="Ankyrin_rpt-contain_sf"/>
</dbReference>
<evidence type="ECO:0000256" key="2">
    <source>
        <dbReference type="SAM" id="MobiDB-lite"/>
    </source>
</evidence>
<dbReference type="PROSITE" id="PS50088">
    <property type="entry name" value="ANK_REPEAT"/>
    <property type="match status" value="1"/>
</dbReference>
<reference evidence="3" key="1">
    <citation type="journal article" date="2023" name="Mol. Phylogenet. Evol.">
        <title>Genome-scale phylogeny and comparative genomics of the fungal order Sordariales.</title>
        <authorList>
            <person name="Hensen N."/>
            <person name="Bonometti L."/>
            <person name="Westerberg I."/>
            <person name="Brannstrom I.O."/>
            <person name="Guillou S."/>
            <person name="Cros-Aarteil S."/>
            <person name="Calhoun S."/>
            <person name="Haridas S."/>
            <person name="Kuo A."/>
            <person name="Mondo S."/>
            <person name="Pangilinan J."/>
            <person name="Riley R."/>
            <person name="LaButti K."/>
            <person name="Andreopoulos B."/>
            <person name="Lipzen A."/>
            <person name="Chen C."/>
            <person name="Yan M."/>
            <person name="Daum C."/>
            <person name="Ng V."/>
            <person name="Clum A."/>
            <person name="Steindorff A."/>
            <person name="Ohm R.A."/>
            <person name="Martin F."/>
            <person name="Silar P."/>
            <person name="Natvig D.O."/>
            <person name="Lalanne C."/>
            <person name="Gautier V."/>
            <person name="Ament-Velasquez S.L."/>
            <person name="Kruys A."/>
            <person name="Hutchinson M.I."/>
            <person name="Powell A.J."/>
            <person name="Barry K."/>
            <person name="Miller A.N."/>
            <person name="Grigoriev I.V."/>
            <person name="Debuchy R."/>
            <person name="Gladieux P."/>
            <person name="Hiltunen Thoren M."/>
            <person name="Johannesson H."/>
        </authorList>
    </citation>
    <scope>NUCLEOTIDE SEQUENCE</scope>
    <source>
        <strain evidence="3">PSN293</strain>
    </source>
</reference>
<organism evidence="3 4">
    <name type="scientific">Rhypophila decipiens</name>
    <dbReference type="NCBI Taxonomy" id="261697"/>
    <lineage>
        <taxon>Eukaryota</taxon>
        <taxon>Fungi</taxon>
        <taxon>Dikarya</taxon>
        <taxon>Ascomycota</taxon>
        <taxon>Pezizomycotina</taxon>
        <taxon>Sordariomycetes</taxon>
        <taxon>Sordariomycetidae</taxon>
        <taxon>Sordariales</taxon>
        <taxon>Naviculisporaceae</taxon>
        <taxon>Rhypophila</taxon>
    </lineage>
</organism>
<feature type="repeat" description="ANK" evidence="1">
    <location>
        <begin position="39"/>
        <end position="71"/>
    </location>
</feature>
<reference evidence="3" key="2">
    <citation type="submission" date="2023-05" db="EMBL/GenBank/DDBJ databases">
        <authorList>
            <consortium name="Lawrence Berkeley National Laboratory"/>
            <person name="Steindorff A."/>
            <person name="Hensen N."/>
            <person name="Bonometti L."/>
            <person name="Westerberg I."/>
            <person name="Brannstrom I.O."/>
            <person name="Guillou S."/>
            <person name="Cros-Aarteil S."/>
            <person name="Calhoun S."/>
            <person name="Haridas S."/>
            <person name="Kuo A."/>
            <person name="Mondo S."/>
            <person name="Pangilinan J."/>
            <person name="Riley R."/>
            <person name="Labutti K."/>
            <person name="Andreopoulos B."/>
            <person name="Lipzen A."/>
            <person name="Chen C."/>
            <person name="Yanf M."/>
            <person name="Daum C."/>
            <person name="Ng V."/>
            <person name="Clum A."/>
            <person name="Ohm R."/>
            <person name="Martin F."/>
            <person name="Silar P."/>
            <person name="Natvig D."/>
            <person name="Lalanne C."/>
            <person name="Gautier V."/>
            <person name="Ament-Velasquez S.L."/>
            <person name="Kruys A."/>
            <person name="Hutchinson M.I."/>
            <person name="Powell A.J."/>
            <person name="Barry K."/>
            <person name="Miller A.N."/>
            <person name="Grigoriev I.V."/>
            <person name="Debuchy R."/>
            <person name="Gladieux P."/>
            <person name="Thoren M.H."/>
            <person name="Johannesson H."/>
        </authorList>
    </citation>
    <scope>NUCLEOTIDE SEQUENCE</scope>
    <source>
        <strain evidence="3">PSN293</strain>
    </source>
</reference>
<comment type="caution">
    <text evidence="3">The sequence shown here is derived from an EMBL/GenBank/DDBJ whole genome shotgun (WGS) entry which is preliminary data.</text>
</comment>
<feature type="region of interest" description="Disordered" evidence="2">
    <location>
        <begin position="197"/>
        <end position="216"/>
    </location>
</feature>
<dbReference type="Pfam" id="PF00023">
    <property type="entry name" value="Ank"/>
    <property type="match status" value="1"/>
</dbReference>
<dbReference type="EMBL" id="MU858177">
    <property type="protein sequence ID" value="KAK4210364.1"/>
    <property type="molecule type" value="Genomic_DNA"/>
</dbReference>
<evidence type="ECO:0008006" key="5">
    <source>
        <dbReference type="Google" id="ProtNLM"/>
    </source>
</evidence>
<accession>A0AAN6Y0I3</accession>
<dbReference type="AlphaFoldDB" id="A0AAN6Y0I3"/>
<proteinExistence type="predicted"/>
<dbReference type="InterPro" id="IPR002110">
    <property type="entry name" value="Ankyrin_rpt"/>
</dbReference>
<keyword evidence="4" id="KW-1185">Reference proteome</keyword>